<keyword evidence="4" id="KW-0747">Spliceosome</keyword>
<evidence type="ECO:0000313" key="11">
    <source>
        <dbReference type="Proteomes" id="UP000605970"/>
    </source>
</evidence>
<comment type="caution">
    <text evidence="10">The sequence shown here is derived from an EMBL/GenBank/DDBJ whole genome shotgun (WGS) entry which is preliminary data.</text>
</comment>
<dbReference type="InterPro" id="IPR045075">
    <property type="entry name" value="Syf1-like"/>
</dbReference>
<dbReference type="FunFam" id="1.25.40.10:FF:000327">
    <property type="entry name" value="Pre-mRNA-splicing factor CLF1"/>
    <property type="match status" value="1"/>
</dbReference>
<evidence type="ECO:0000256" key="4">
    <source>
        <dbReference type="ARBA" id="ARBA00022728"/>
    </source>
</evidence>
<keyword evidence="5" id="KW-0677">Repeat</keyword>
<evidence type="ECO:0000313" key="10">
    <source>
        <dbReference type="EMBL" id="KAF7638494.1"/>
    </source>
</evidence>
<accession>A0A8S9ZXL8</accession>
<dbReference type="GO" id="GO:0000974">
    <property type="term" value="C:Prp19 complex"/>
    <property type="evidence" value="ECO:0007669"/>
    <property type="project" value="TreeGrafter"/>
</dbReference>
<evidence type="ECO:0000256" key="6">
    <source>
        <dbReference type="ARBA" id="ARBA00023187"/>
    </source>
</evidence>
<dbReference type="InterPro" id="IPR011990">
    <property type="entry name" value="TPR-like_helical_dom_sf"/>
</dbReference>
<feature type="region of interest" description="Disordered" evidence="8">
    <location>
        <begin position="1"/>
        <end position="23"/>
    </location>
</feature>
<evidence type="ECO:0000256" key="8">
    <source>
        <dbReference type="SAM" id="MobiDB-lite"/>
    </source>
</evidence>
<dbReference type="EMBL" id="JABEBT010000012">
    <property type="protein sequence ID" value="KAF7638494.1"/>
    <property type="molecule type" value="Genomic_DNA"/>
</dbReference>
<dbReference type="OrthoDB" id="541719at2759"/>
<evidence type="ECO:0000256" key="2">
    <source>
        <dbReference type="ARBA" id="ARBA00008644"/>
    </source>
</evidence>
<dbReference type="Pfam" id="PF23231">
    <property type="entry name" value="HAT_Syf1_CNRKL1_C"/>
    <property type="match status" value="2"/>
</dbReference>
<feature type="domain" description="Pre-mRNA-splicing factor Syf1/CRNKL1-like C-terminal HAT-repeats" evidence="9">
    <location>
        <begin position="390"/>
        <end position="537"/>
    </location>
</feature>
<dbReference type="GO" id="GO:0071011">
    <property type="term" value="C:precatalytic spliceosome"/>
    <property type="evidence" value="ECO:0007669"/>
    <property type="project" value="TreeGrafter"/>
</dbReference>
<gene>
    <name evidence="10" type="ORF">Mgra_00002172</name>
</gene>
<sequence>MNEQGKQIRLPKKAEKVKNKAPAPVQITAEQLLREAKERELETVPPPPKVRITDPEELAEYHRKKRKEFEDNIRKNKMQIANWVKYAKWEESIGELQRSRSVFERGLDIDHRNITIWLQYAEMEMRNKQVNHARNIWDRAVSILPRATQFWLKFTYMEELVGNVPGARQVFERWMEWEPDEQAWNTFINFELRYKEIDRARNIYQRFLHVHGHDFRNWVRYARFEERNGFIDNARAVYEQMLEFFGEDGMTEQMLVAFAHFEERQKEFERARIIYQYGLDHIPKERSGELFKSLTVHEKKFGERIRIESVILSKRKHQYEEQIKENPLHYDVWFDYTRLLISESQERADVEDCFERAIANVPPYMEKRYWRRYIWLWVYYAVYEELDVNDPERCREVWTACLDIIPHRQFTFAFIWLMFAQFELRQLNLAGARKILGVAIGKCPKKKLFREYIEIELKLREFDRCRKLYEKFLEFVPDDSMTWMKYAELENLLGDEERARAIFQIAVQQPVLDMPEVLWKAYIDFEIEQGENERVRILYESLLRRTQHIKTLGISWGFPDILTFLSYKVWISWLEWETANEQFDKARDLYKRANQALEGSPAEERLLLLEQWKQFEQLHGTEEAQKFVEKMIPKRVKKRRQIVAVDGTDAGWEEYFDYIFPQDQASKINFKLLEAARVWREKQALSMQQSAETEPPERDMEDIQE</sequence>
<keyword evidence="11" id="KW-1185">Reference proteome</keyword>
<feature type="region of interest" description="Disordered" evidence="8">
    <location>
        <begin position="686"/>
        <end position="705"/>
    </location>
</feature>
<evidence type="ECO:0000259" key="9">
    <source>
        <dbReference type="Pfam" id="PF23231"/>
    </source>
</evidence>
<evidence type="ECO:0000256" key="1">
    <source>
        <dbReference type="ARBA" id="ARBA00004123"/>
    </source>
</evidence>
<comment type="subcellular location">
    <subcellularLocation>
        <location evidence="1">Nucleus</location>
    </subcellularLocation>
</comment>
<dbReference type="PANTHER" id="PTHR11246:SF3">
    <property type="entry name" value="CROOKED NECK-LIKE PROTEIN 1"/>
    <property type="match status" value="1"/>
</dbReference>
<evidence type="ECO:0000256" key="5">
    <source>
        <dbReference type="ARBA" id="ARBA00022737"/>
    </source>
</evidence>
<dbReference type="InterPro" id="IPR055430">
    <property type="entry name" value="HAT_Syf1_CNRKL1_C"/>
</dbReference>
<dbReference type="InterPro" id="IPR003107">
    <property type="entry name" value="HAT"/>
</dbReference>
<dbReference type="SUPFAM" id="SSF48452">
    <property type="entry name" value="TPR-like"/>
    <property type="match status" value="2"/>
</dbReference>
<comment type="similarity">
    <text evidence="2">Belongs to the crooked-neck family.</text>
</comment>
<dbReference type="Gene3D" id="1.25.40.10">
    <property type="entry name" value="Tetratricopeptide repeat domain"/>
    <property type="match status" value="4"/>
</dbReference>
<dbReference type="PANTHER" id="PTHR11246">
    <property type="entry name" value="PRE-MRNA SPLICING FACTOR"/>
    <property type="match status" value="1"/>
</dbReference>
<reference evidence="10" key="1">
    <citation type="journal article" date="2020" name="Ecol. Evol.">
        <title>Genome structure and content of the rice root-knot nematode (Meloidogyne graminicola).</title>
        <authorList>
            <person name="Phan N.T."/>
            <person name="Danchin E.G.J."/>
            <person name="Klopp C."/>
            <person name="Perfus-Barbeoch L."/>
            <person name="Kozlowski D.K."/>
            <person name="Koutsovoulos G.D."/>
            <person name="Lopez-Roques C."/>
            <person name="Bouchez O."/>
            <person name="Zahm M."/>
            <person name="Besnard G."/>
            <person name="Bellafiore S."/>
        </authorList>
    </citation>
    <scope>NUCLEOTIDE SEQUENCE</scope>
    <source>
        <strain evidence="10">VN-18</strain>
    </source>
</reference>
<evidence type="ECO:0000256" key="3">
    <source>
        <dbReference type="ARBA" id="ARBA00022664"/>
    </source>
</evidence>
<dbReference type="GO" id="GO:0071014">
    <property type="term" value="C:post-mRNA release spliceosomal complex"/>
    <property type="evidence" value="ECO:0007669"/>
    <property type="project" value="TreeGrafter"/>
</dbReference>
<dbReference type="GO" id="GO:0000245">
    <property type="term" value="P:spliceosomal complex assembly"/>
    <property type="evidence" value="ECO:0007669"/>
    <property type="project" value="TreeGrafter"/>
</dbReference>
<dbReference type="AlphaFoldDB" id="A0A8S9ZXL8"/>
<dbReference type="Proteomes" id="UP000605970">
    <property type="component" value="Unassembled WGS sequence"/>
</dbReference>
<keyword evidence="7" id="KW-0539">Nucleus</keyword>
<dbReference type="FunFam" id="1.25.40.10:FF:000075">
    <property type="entry name" value="Crooked neck pre-mRNA-splicing factor 1"/>
    <property type="match status" value="1"/>
</dbReference>
<organism evidence="10 11">
    <name type="scientific">Meloidogyne graminicola</name>
    <dbReference type="NCBI Taxonomy" id="189291"/>
    <lineage>
        <taxon>Eukaryota</taxon>
        <taxon>Metazoa</taxon>
        <taxon>Ecdysozoa</taxon>
        <taxon>Nematoda</taxon>
        <taxon>Chromadorea</taxon>
        <taxon>Rhabditida</taxon>
        <taxon>Tylenchina</taxon>
        <taxon>Tylenchomorpha</taxon>
        <taxon>Tylenchoidea</taxon>
        <taxon>Meloidogynidae</taxon>
        <taxon>Meloidogyninae</taxon>
        <taxon>Meloidogyne</taxon>
    </lineage>
</organism>
<dbReference type="SMART" id="SM00386">
    <property type="entry name" value="HAT"/>
    <property type="match status" value="13"/>
</dbReference>
<evidence type="ECO:0000256" key="7">
    <source>
        <dbReference type="ARBA" id="ARBA00023242"/>
    </source>
</evidence>
<protein>
    <recommendedName>
        <fullName evidence="9">Pre-mRNA-splicing factor Syf1/CRNKL1-like C-terminal HAT-repeats domain-containing protein</fullName>
    </recommendedName>
</protein>
<feature type="domain" description="Pre-mRNA-splicing factor Syf1/CRNKL1-like C-terminal HAT-repeats" evidence="9">
    <location>
        <begin position="82"/>
        <end position="302"/>
    </location>
</feature>
<proteinExistence type="inferred from homology"/>
<dbReference type="GO" id="GO:0071007">
    <property type="term" value="C:U2-type catalytic step 2 spliceosome"/>
    <property type="evidence" value="ECO:0007669"/>
    <property type="project" value="TreeGrafter"/>
</dbReference>
<keyword evidence="6" id="KW-0508">mRNA splicing</keyword>
<keyword evidence="3" id="KW-0507">mRNA processing</keyword>
<name>A0A8S9ZXL8_9BILA</name>